<proteinExistence type="predicted"/>
<keyword evidence="4" id="KW-1185">Reference proteome</keyword>
<keyword evidence="1" id="KW-0677">Repeat</keyword>
<dbReference type="InterPro" id="IPR058922">
    <property type="entry name" value="WHD_DRP"/>
</dbReference>
<organism evidence="3 4">
    <name type="scientific">Corchorus capsularis</name>
    <name type="common">Jute</name>
    <dbReference type="NCBI Taxonomy" id="210143"/>
    <lineage>
        <taxon>Eukaryota</taxon>
        <taxon>Viridiplantae</taxon>
        <taxon>Streptophyta</taxon>
        <taxon>Embryophyta</taxon>
        <taxon>Tracheophyta</taxon>
        <taxon>Spermatophyta</taxon>
        <taxon>Magnoliopsida</taxon>
        <taxon>eudicotyledons</taxon>
        <taxon>Gunneridae</taxon>
        <taxon>Pentapetalae</taxon>
        <taxon>rosids</taxon>
        <taxon>malvids</taxon>
        <taxon>Malvales</taxon>
        <taxon>Malvaceae</taxon>
        <taxon>Grewioideae</taxon>
        <taxon>Apeibeae</taxon>
        <taxon>Corchorus</taxon>
    </lineage>
</organism>
<evidence type="ECO:0000256" key="1">
    <source>
        <dbReference type="ARBA" id="ARBA00022737"/>
    </source>
</evidence>
<dbReference type="Proteomes" id="UP000188268">
    <property type="component" value="Unassembled WGS sequence"/>
</dbReference>
<comment type="caution">
    <text evidence="3">The sequence shown here is derived from an EMBL/GenBank/DDBJ whole genome shotgun (WGS) entry which is preliminary data.</text>
</comment>
<gene>
    <name evidence="3" type="ORF">CCACVL1_23789</name>
</gene>
<evidence type="ECO:0000313" key="3">
    <source>
        <dbReference type="EMBL" id="OMO60975.1"/>
    </source>
</evidence>
<name>A0A1R3GS86_COCAP</name>
<sequence>MAGLDFEISVRRLILLWEAQGFVQPRGQEPLEDVAEDYLEELLGRSMVQIAAKKLNGKIKSIRVHDLLRELAIKKGKDDRFFDIIHGNVRDRFLTRPRMLSTSFGITPKTRSSSRIRSLLVFDNNEHRLKDFKKIKLLRVLDLVYSTLMLGNSFI</sequence>
<evidence type="ECO:0000313" key="4">
    <source>
        <dbReference type="Proteomes" id="UP000188268"/>
    </source>
</evidence>
<accession>A0A1R3GS86</accession>
<dbReference type="OMA" id="ILLWEAQ"/>
<dbReference type="EMBL" id="AWWV01013616">
    <property type="protein sequence ID" value="OMO60975.1"/>
    <property type="molecule type" value="Genomic_DNA"/>
</dbReference>
<dbReference type="InterPro" id="IPR044974">
    <property type="entry name" value="Disease_R_plants"/>
</dbReference>
<dbReference type="Gene3D" id="1.10.10.10">
    <property type="entry name" value="Winged helix-like DNA-binding domain superfamily/Winged helix DNA-binding domain"/>
    <property type="match status" value="1"/>
</dbReference>
<dbReference type="AlphaFoldDB" id="A0A1R3GS86"/>
<dbReference type="Gramene" id="OMO60975">
    <property type="protein sequence ID" value="OMO60975"/>
    <property type="gene ID" value="CCACVL1_23789"/>
</dbReference>
<dbReference type="OrthoDB" id="1935686at2759"/>
<dbReference type="PANTHER" id="PTHR23155">
    <property type="entry name" value="DISEASE RESISTANCE PROTEIN RP"/>
    <property type="match status" value="1"/>
</dbReference>
<dbReference type="GO" id="GO:0098542">
    <property type="term" value="P:defense response to other organism"/>
    <property type="evidence" value="ECO:0007669"/>
    <property type="project" value="TreeGrafter"/>
</dbReference>
<feature type="domain" description="Disease resistance protein winged helix" evidence="2">
    <location>
        <begin position="5"/>
        <end position="72"/>
    </location>
</feature>
<reference evidence="3 4" key="1">
    <citation type="submission" date="2013-09" db="EMBL/GenBank/DDBJ databases">
        <title>Corchorus capsularis genome sequencing.</title>
        <authorList>
            <person name="Alam M."/>
            <person name="Haque M.S."/>
            <person name="Islam M.S."/>
            <person name="Emdad E.M."/>
            <person name="Islam M.M."/>
            <person name="Ahmed B."/>
            <person name="Halim A."/>
            <person name="Hossen Q.M.M."/>
            <person name="Hossain M.Z."/>
            <person name="Ahmed R."/>
            <person name="Khan M.M."/>
            <person name="Islam R."/>
            <person name="Rashid M.M."/>
            <person name="Khan S.A."/>
            <person name="Rahman M.S."/>
            <person name="Alam M."/>
        </authorList>
    </citation>
    <scope>NUCLEOTIDE SEQUENCE [LARGE SCALE GENOMIC DNA]</scope>
    <source>
        <strain evidence="4">cv. CVL-1</strain>
        <tissue evidence="3">Whole seedling</tissue>
    </source>
</reference>
<protein>
    <submittedName>
        <fullName evidence="3">Putative disease resistance RPP8-like protein 2-like protein</fullName>
    </submittedName>
</protein>
<dbReference type="STRING" id="210143.A0A1R3GS86"/>
<evidence type="ECO:0000259" key="2">
    <source>
        <dbReference type="Pfam" id="PF23559"/>
    </source>
</evidence>
<dbReference type="PANTHER" id="PTHR23155:SF1193">
    <property type="entry name" value="DISEASE RESISTANCE PROTEIN RPP13-RELATED"/>
    <property type="match status" value="1"/>
</dbReference>
<dbReference type="InterPro" id="IPR036388">
    <property type="entry name" value="WH-like_DNA-bd_sf"/>
</dbReference>
<dbReference type="Pfam" id="PF23559">
    <property type="entry name" value="WHD_DRP"/>
    <property type="match status" value="1"/>
</dbReference>